<protein>
    <submittedName>
        <fullName evidence="1">Uncharacterized protein</fullName>
    </submittedName>
</protein>
<evidence type="ECO:0000313" key="1">
    <source>
        <dbReference type="EMBL" id="DAF44796.1"/>
    </source>
</evidence>
<reference evidence="1" key="1">
    <citation type="journal article" date="2021" name="Proc. Natl. Acad. Sci. U.S.A.">
        <title>A Catalog of Tens of Thousands of Viruses from Human Metagenomes Reveals Hidden Associations with Chronic Diseases.</title>
        <authorList>
            <person name="Tisza M.J."/>
            <person name="Buck C.B."/>
        </authorList>
    </citation>
    <scope>NUCLEOTIDE SEQUENCE</scope>
    <source>
        <strain evidence="1">Ct8Lf7</strain>
    </source>
</reference>
<accession>A0A8S5S1A1</accession>
<name>A0A8S5S1A1_9CAUD</name>
<dbReference type="EMBL" id="BK032511">
    <property type="protein sequence ID" value="DAF44796.1"/>
    <property type="molecule type" value="Genomic_DNA"/>
</dbReference>
<organism evidence="1">
    <name type="scientific">Podoviridae sp. ct8Lf7</name>
    <dbReference type="NCBI Taxonomy" id="2827723"/>
    <lineage>
        <taxon>Viruses</taxon>
        <taxon>Duplodnaviria</taxon>
        <taxon>Heunggongvirae</taxon>
        <taxon>Uroviricota</taxon>
        <taxon>Caudoviricetes</taxon>
    </lineage>
</organism>
<sequence>MLIPVFRLALHLVFTDNYYYSLSELSSKLG</sequence>
<proteinExistence type="predicted"/>